<dbReference type="SUPFAM" id="SSF56420">
    <property type="entry name" value="Peptide deformylase"/>
    <property type="match status" value="1"/>
</dbReference>
<evidence type="ECO:0000313" key="4">
    <source>
        <dbReference type="Proteomes" id="UP000469292"/>
    </source>
</evidence>
<feature type="binding site" evidence="2">
    <location>
        <position position="91"/>
    </location>
    <ligand>
        <name>Fe cation</name>
        <dbReference type="ChEBI" id="CHEBI:24875"/>
    </ligand>
</feature>
<dbReference type="Gene3D" id="3.90.45.10">
    <property type="entry name" value="Peptide deformylase"/>
    <property type="match status" value="1"/>
</dbReference>
<keyword evidence="4" id="KW-1185">Reference proteome</keyword>
<keyword evidence="2 3" id="KW-0378">Hydrolase</keyword>
<dbReference type="PANTHER" id="PTHR10458">
    <property type="entry name" value="PEPTIDE DEFORMYLASE"/>
    <property type="match status" value="1"/>
</dbReference>
<dbReference type="EMBL" id="VYSG01000001">
    <property type="protein sequence ID" value="NEG69541.1"/>
    <property type="molecule type" value="Genomic_DNA"/>
</dbReference>
<dbReference type="NCBIfam" id="NF006670">
    <property type="entry name" value="PRK09218.1"/>
    <property type="match status" value="1"/>
</dbReference>
<dbReference type="CDD" id="cd00487">
    <property type="entry name" value="Pep_deformylase"/>
    <property type="match status" value="1"/>
</dbReference>
<dbReference type="RefSeq" id="WP_163227095.1">
    <property type="nucleotide sequence ID" value="NZ_VYSG01000001.1"/>
</dbReference>
<dbReference type="PIRSF" id="PIRSF004749">
    <property type="entry name" value="Pep_def"/>
    <property type="match status" value="1"/>
</dbReference>
<comment type="cofactor">
    <cofactor evidence="2">
        <name>Fe(2+)</name>
        <dbReference type="ChEBI" id="CHEBI:29033"/>
    </cofactor>
    <text evidence="2">Binds 1 Fe(2+) ion.</text>
</comment>
<dbReference type="PANTHER" id="PTHR10458:SF22">
    <property type="entry name" value="PEPTIDE DEFORMYLASE"/>
    <property type="match status" value="1"/>
</dbReference>
<sequence>MIRTICKDTAVLSAPSIEADPTSADDRQIAADLVDTLAMYHETCVGMAANMIGERKRIIVVADEEMGGRPVVMLNPVITGKSGRYEAEEGCLSLPGQKTTTRYRQIEVDYVSPKGRQRHARFSGFTAEIIQHEVDHCDGVLI</sequence>
<dbReference type="EC" id="3.5.1.88" evidence="2"/>
<reference evidence="3 4" key="1">
    <citation type="submission" date="2019-09" db="EMBL/GenBank/DDBJ databases">
        <title>Phylogenetic characterization of a novel taxon of the genus Bifidobacterium: Bifidobacterium choloepi sp. nov.</title>
        <authorList>
            <person name="Modesto M."/>
            <person name="Satti M."/>
        </authorList>
    </citation>
    <scope>NUCLEOTIDE SEQUENCE [LARGE SCALE GENOMIC DNA]</scope>
    <source>
        <strain evidence="3 4">BRDM6</strain>
    </source>
</reference>
<dbReference type="HAMAP" id="MF_00163">
    <property type="entry name" value="Pep_deformylase"/>
    <property type="match status" value="1"/>
</dbReference>
<dbReference type="InterPro" id="IPR036821">
    <property type="entry name" value="Peptide_deformylase_sf"/>
</dbReference>
<feature type="active site" evidence="2">
    <location>
        <position position="133"/>
    </location>
</feature>
<organism evidence="3 4">
    <name type="scientific">Bifidobacterium choloepi</name>
    <dbReference type="NCBI Taxonomy" id="2614131"/>
    <lineage>
        <taxon>Bacteria</taxon>
        <taxon>Bacillati</taxon>
        <taxon>Actinomycetota</taxon>
        <taxon>Actinomycetes</taxon>
        <taxon>Bifidobacteriales</taxon>
        <taxon>Bifidobacteriaceae</taxon>
        <taxon>Bifidobacterium</taxon>
    </lineage>
</organism>
<accession>A0A6I5N6W0</accession>
<comment type="function">
    <text evidence="2">Removes the formyl group from the N-terminal Met of newly synthesized proteins. Requires at least a dipeptide for an efficient rate of reaction. N-terminal L-methionine is a prerequisite for activity but the enzyme has broad specificity at other positions.</text>
</comment>
<dbReference type="Pfam" id="PF01327">
    <property type="entry name" value="Pep_deformylase"/>
    <property type="match status" value="1"/>
</dbReference>
<name>A0A6I5N6W0_9BIFI</name>
<keyword evidence="2" id="KW-0479">Metal-binding</keyword>
<keyword evidence="2" id="KW-0408">Iron</keyword>
<dbReference type="AlphaFoldDB" id="A0A6I5N6W0"/>
<evidence type="ECO:0000256" key="1">
    <source>
        <dbReference type="ARBA" id="ARBA00010759"/>
    </source>
</evidence>
<evidence type="ECO:0000256" key="2">
    <source>
        <dbReference type="HAMAP-Rule" id="MF_00163"/>
    </source>
</evidence>
<proteinExistence type="inferred from homology"/>
<dbReference type="Proteomes" id="UP000469292">
    <property type="component" value="Unassembled WGS sequence"/>
</dbReference>
<dbReference type="InterPro" id="IPR023635">
    <property type="entry name" value="Peptide_deformylase"/>
</dbReference>
<feature type="binding site" evidence="2">
    <location>
        <position position="132"/>
    </location>
    <ligand>
        <name>Fe cation</name>
        <dbReference type="ChEBI" id="CHEBI:24875"/>
    </ligand>
</feature>
<comment type="similarity">
    <text evidence="1 2">Belongs to the polypeptide deformylase family.</text>
</comment>
<keyword evidence="2" id="KW-0648">Protein biosynthesis</keyword>
<comment type="catalytic activity">
    <reaction evidence="2">
        <text>N-terminal N-formyl-L-methionyl-[peptide] + H2O = N-terminal L-methionyl-[peptide] + formate</text>
        <dbReference type="Rhea" id="RHEA:24420"/>
        <dbReference type="Rhea" id="RHEA-COMP:10639"/>
        <dbReference type="Rhea" id="RHEA-COMP:10640"/>
        <dbReference type="ChEBI" id="CHEBI:15377"/>
        <dbReference type="ChEBI" id="CHEBI:15740"/>
        <dbReference type="ChEBI" id="CHEBI:49298"/>
        <dbReference type="ChEBI" id="CHEBI:64731"/>
        <dbReference type="EC" id="3.5.1.88"/>
    </reaction>
</comment>
<gene>
    <name evidence="2" type="primary">def</name>
    <name evidence="3" type="ORF">F6S87_02655</name>
</gene>
<dbReference type="GO" id="GO:0006412">
    <property type="term" value="P:translation"/>
    <property type="evidence" value="ECO:0007669"/>
    <property type="project" value="UniProtKB-UniRule"/>
</dbReference>
<dbReference type="PRINTS" id="PR01576">
    <property type="entry name" value="PDEFORMYLASE"/>
</dbReference>
<protein>
    <recommendedName>
        <fullName evidence="2">Peptide deformylase</fullName>
        <shortName evidence="2">PDF</shortName>
        <ecNumber evidence="2">3.5.1.88</ecNumber>
    </recommendedName>
    <alternativeName>
        <fullName evidence="2">Polypeptide deformylase</fullName>
    </alternativeName>
</protein>
<comment type="caution">
    <text evidence="3">The sequence shown here is derived from an EMBL/GenBank/DDBJ whole genome shotgun (WGS) entry which is preliminary data.</text>
</comment>
<evidence type="ECO:0000313" key="3">
    <source>
        <dbReference type="EMBL" id="NEG69541.1"/>
    </source>
</evidence>
<dbReference type="GO" id="GO:0042586">
    <property type="term" value="F:peptide deformylase activity"/>
    <property type="evidence" value="ECO:0007669"/>
    <property type="project" value="UniProtKB-UniRule"/>
</dbReference>
<feature type="binding site" evidence="2">
    <location>
        <position position="136"/>
    </location>
    <ligand>
        <name>Fe cation</name>
        <dbReference type="ChEBI" id="CHEBI:24875"/>
    </ligand>
</feature>
<dbReference type="GO" id="GO:0046872">
    <property type="term" value="F:metal ion binding"/>
    <property type="evidence" value="ECO:0007669"/>
    <property type="project" value="UniProtKB-KW"/>
</dbReference>